<dbReference type="AlphaFoldDB" id="A0A804IHX3"/>
<evidence type="ECO:0000313" key="2">
    <source>
        <dbReference type="Proteomes" id="UP000012960"/>
    </source>
</evidence>
<evidence type="ECO:0000313" key="1">
    <source>
        <dbReference type="EnsemblPlants" id="Ma03_p30080.1"/>
    </source>
</evidence>
<sequence length="25" mass="2908">MRTVDDTKKSLGSLIFIDLFLTRHT</sequence>
<reference evidence="1" key="1">
    <citation type="submission" date="2021-05" db="UniProtKB">
        <authorList>
            <consortium name="EnsemblPlants"/>
        </authorList>
    </citation>
    <scope>IDENTIFICATION</scope>
    <source>
        <strain evidence="1">subsp. malaccensis</strain>
    </source>
</reference>
<protein>
    <submittedName>
        <fullName evidence="1">Uncharacterized protein</fullName>
    </submittedName>
</protein>
<organism evidence="1 2">
    <name type="scientific">Musa acuminata subsp. malaccensis</name>
    <name type="common">Wild banana</name>
    <name type="synonym">Musa malaccensis</name>
    <dbReference type="NCBI Taxonomy" id="214687"/>
    <lineage>
        <taxon>Eukaryota</taxon>
        <taxon>Viridiplantae</taxon>
        <taxon>Streptophyta</taxon>
        <taxon>Embryophyta</taxon>
        <taxon>Tracheophyta</taxon>
        <taxon>Spermatophyta</taxon>
        <taxon>Magnoliopsida</taxon>
        <taxon>Liliopsida</taxon>
        <taxon>Zingiberales</taxon>
        <taxon>Musaceae</taxon>
        <taxon>Musa</taxon>
    </lineage>
</organism>
<name>A0A804IHX3_MUSAM</name>
<accession>A0A804IHX3</accession>
<dbReference type="Gramene" id="Ma03_t30080.1">
    <property type="protein sequence ID" value="Ma03_p30080.1"/>
    <property type="gene ID" value="Ma03_g30080"/>
</dbReference>
<dbReference type="InParanoid" id="A0A804IHX3"/>
<keyword evidence="2" id="KW-1185">Reference proteome</keyword>
<dbReference type="Proteomes" id="UP000012960">
    <property type="component" value="Unplaced"/>
</dbReference>
<dbReference type="EnsemblPlants" id="Ma03_t30080.1">
    <property type="protein sequence ID" value="Ma03_p30080.1"/>
    <property type="gene ID" value="Ma03_g30080"/>
</dbReference>
<proteinExistence type="predicted"/>